<proteinExistence type="predicted"/>
<dbReference type="RefSeq" id="XP_018279118.1">
    <property type="nucleotide sequence ID" value="XM_018427427.1"/>
</dbReference>
<dbReference type="Proteomes" id="UP000053611">
    <property type="component" value="Unassembled WGS sequence"/>
</dbReference>
<dbReference type="AlphaFoldDB" id="A0A0J0XNH3"/>
<keyword evidence="2" id="KW-1185">Reference proteome</keyword>
<sequence length="104" mass="11073">MSPHASSRAPLPTLEAATVVAVAAMTSRSGRRPPPARTCVHLAEAEEVVETQSRLRILVCIPGTHKYGEHIRASSACPRPSVIALQHTYLLLRQGVAVPLSADS</sequence>
<evidence type="ECO:0000313" key="2">
    <source>
        <dbReference type="Proteomes" id="UP000053611"/>
    </source>
</evidence>
<gene>
    <name evidence="1" type="ORF">CC85DRAFT_80591</name>
</gene>
<evidence type="ECO:0000313" key="1">
    <source>
        <dbReference type="EMBL" id="KLT42627.1"/>
    </source>
</evidence>
<dbReference type="GeneID" id="28988030"/>
<protein>
    <submittedName>
        <fullName evidence="1">Uncharacterized protein</fullName>
    </submittedName>
</protein>
<reference evidence="1 2" key="1">
    <citation type="submission" date="2015-03" db="EMBL/GenBank/DDBJ databases">
        <title>Genomics and transcriptomics of the oil-accumulating basidiomycete yeast T. oleaginosus allow insights into substrate utilization and the diverse evolutionary trajectories of mating systems in fungi.</title>
        <authorList>
            <consortium name="DOE Joint Genome Institute"/>
            <person name="Kourist R."/>
            <person name="Kracht O."/>
            <person name="Bracharz F."/>
            <person name="Lipzen A."/>
            <person name="Nolan M."/>
            <person name="Ohm R."/>
            <person name="Grigoriev I."/>
            <person name="Sun S."/>
            <person name="Heitman J."/>
            <person name="Bruck T."/>
            <person name="Nowrousian M."/>
        </authorList>
    </citation>
    <scope>NUCLEOTIDE SEQUENCE [LARGE SCALE GENOMIC DNA]</scope>
    <source>
        <strain evidence="1 2">IBC0246</strain>
    </source>
</reference>
<dbReference type="EMBL" id="KQ087203">
    <property type="protein sequence ID" value="KLT42627.1"/>
    <property type="molecule type" value="Genomic_DNA"/>
</dbReference>
<organism evidence="1 2">
    <name type="scientific">Cutaneotrichosporon oleaginosum</name>
    <dbReference type="NCBI Taxonomy" id="879819"/>
    <lineage>
        <taxon>Eukaryota</taxon>
        <taxon>Fungi</taxon>
        <taxon>Dikarya</taxon>
        <taxon>Basidiomycota</taxon>
        <taxon>Agaricomycotina</taxon>
        <taxon>Tremellomycetes</taxon>
        <taxon>Trichosporonales</taxon>
        <taxon>Trichosporonaceae</taxon>
        <taxon>Cutaneotrichosporon</taxon>
    </lineage>
</organism>
<name>A0A0J0XNH3_9TREE</name>
<accession>A0A0J0XNH3</accession>